<dbReference type="AlphaFoldDB" id="A0A848KSC7"/>
<protein>
    <recommendedName>
        <fullName evidence="3">Restriction endonuclease</fullName>
    </recommendedName>
</protein>
<gene>
    <name evidence="1" type="ORF">FGL95_25855</name>
</gene>
<dbReference type="InterPro" id="IPR019292">
    <property type="entry name" value="McrC"/>
</dbReference>
<reference evidence="1 2" key="1">
    <citation type="submission" date="2019-05" db="EMBL/GenBank/DDBJ databases">
        <authorList>
            <person name="Lee S.D."/>
        </authorList>
    </citation>
    <scope>NUCLEOTIDE SEQUENCE [LARGE SCALE GENOMIC DNA]</scope>
    <source>
        <strain evidence="1 2">YC2-7</strain>
    </source>
</reference>
<dbReference type="PANTHER" id="PTHR38733">
    <property type="entry name" value="PROTEIN MCRC"/>
    <property type="match status" value="1"/>
</dbReference>
<reference evidence="1 2" key="2">
    <citation type="submission" date="2020-06" db="EMBL/GenBank/DDBJ databases">
        <title>Antribacter stalactiti gen. nov., sp. nov., a new member of the family Nacardiaceae isolated from a cave.</title>
        <authorList>
            <person name="Kim I.S."/>
        </authorList>
    </citation>
    <scope>NUCLEOTIDE SEQUENCE [LARGE SCALE GENOMIC DNA]</scope>
    <source>
        <strain evidence="1 2">YC2-7</strain>
    </source>
</reference>
<evidence type="ECO:0008006" key="3">
    <source>
        <dbReference type="Google" id="ProtNLM"/>
    </source>
</evidence>
<dbReference type="PANTHER" id="PTHR38733:SF1">
    <property type="entry name" value="TYPE IV METHYL-DIRECTED RESTRICTION ENZYME ECOKMCRBC"/>
    <property type="match status" value="1"/>
</dbReference>
<evidence type="ECO:0000313" key="2">
    <source>
        <dbReference type="Proteomes" id="UP000535543"/>
    </source>
</evidence>
<proteinExistence type="predicted"/>
<accession>A0A848KSC7</accession>
<organism evidence="1 2">
    <name type="scientific">Antrihabitans stalactiti</name>
    <dbReference type="NCBI Taxonomy" id="2584121"/>
    <lineage>
        <taxon>Bacteria</taxon>
        <taxon>Bacillati</taxon>
        <taxon>Actinomycetota</taxon>
        <taxon>Actinomycetes</taxon>
        <taxon>Mycobacteriales</taxon>
        <taxon>Nocardiaceae</taxon>
        <taxon>Antrihabitans</taxon>
    </lineage>
</organism>
<comment type="caution">
    <text evidence="1">The sequence shown here is derived from an EMBL/GenBank/DDBJ whole genome shotgun (WGS) entry which is preliminary data.</text>
</comment>
<dbReference type="EMBL" id="VCQU01000011">
    <property type="protein sequence ID" value="NMN98467.1"/>
    <property type="molecule type" value="Genomic_DNA"/>
</dbReference>
<name>A0A848KSC7_9NOCA</name>
<sequence length="496" mass="54840">MEADLCGSGPRRDAYGRKWSRAAAGPRGGPVTHLPNDIEVVECAEYDHIEIDTALWLNDAHQIVLNSEIDGRDILRANFRKGVLRLQATSYVGVIPLNEHVVVRVKPRVPIANLTRMVIETGHTVLALSAFREYSGRGTADDWAMDLYTDALLDYADELVDSGLQREYERRASEGHFPHGRIDFKRTMQRFGARGIPNKAAYSWFERTVDTSLNRCVKAAMEAVHAHLVKAKDKPRKGDRGRIARLAGQLLAFEEVAHDPDYRFLDDPQVLGLTPLPDPRAYYRPILDLSVLILRGVGIALDLGGADVKLGSLLIDTNKLFENFVRVTLSKHAARHGWPVDVLDGNTDGKVNLYDVPDPLPAPLGTPLQALATRDPGKAQPDIVLRAADGTFLLIAEVKNTAHGKHADADDVLPERGEVEQAVTYALRYGRPLTLLIHPWIKGTKGLVYVGRVRSVDVYDYRLDLSSEEHIDESLAVMANTIYSLAGLPIQIPTSG</sequence>
<dbReference type="Pfam" id="PF10117">
    <property type="entry name" value="McrBC"/>
    <property type="match status" value="1"/>
</dbReference>
<keyword evidence="2" id="KW-1185">Reference proteome</keyword>
<evidence type="ECO:0000313" key="1">
    <source>
        <dbReference type="EMBL" id="NMN98467.1"/>
    </source>
</evidence>
<dbReference type="Proteomes" id="UP000535543">
    <property type="component" value="Unassembled WGS sequence"/>
</dbReference>